<gene>
    <name evidence="1" type="ORF">NEIELOOT_01581</name>
</gene>
<comment type="caution">
    <text evidence="1">The sequence shown here is derived from an EMBL/GenBank/DDBJ whole genome shotgun (WGS) entry which is preliminary data.</text>
</comment>
<name>D4DR88_NEIEG</name>
<protein>
    <submittedName>
        <fullName evidence="1">Uncharacterized protein</fullName>
    </submittedName>
</protein>
<dbReference type="AlphaFoldDB" id="D4DR88"/>
<proteinExistence type="predicted"/>
<accession>D4DR88</accession>
<dbReference type="Proteomes" id="UP000005536">
    <property type="component" value="Unassembled WGS sequence"/>
</dbReference>
<organism evidence="1 2">
    <name type="scientific">Neisseria elongata subsp. glycolytica ATCC 29315</name>
    <dbReference type="NCBI Taxonomy" id="546263"/>
    <lineage>
        <taxon>Bacteria</taxon>
        <taxon>Pseudomonadati</taxon>
        <taxon>Pseudomonadota</taxon>
        <taxon>Betaproteobacteria</taxon>
        <taxon>Neisseriales</taxon>
        <taxon>Neisseriaceae</taxon>
        <taxon>Neisseria</taxon>
    </lineage>
</organism>
<dbReference type="EMBL" id="ADBF01000042">
    <property type="protein sequence ID" value="EFE49836.1"/>
    <property type="molecule type" value="Genomic_DNA"/>
</dbReference>
<reference evidence="1 2" key="1">
    <citation type="submission" date="2010-02" db="EMBL/GenBank/DDBJ databases">
        <authorList>
            <person name="Weinstock G."/>
            <person name="Sodergren E."/>
            <person name="Clifton S."/>
            <person name="Fulton L."/>
            <person name="Fulton B."/>
            <person name="Courtney L."/>
            <person name="Fronick C."/>
            <person name="Harrison M."/>
            <person name="Strong C."/>
            <person name="Farmer C."/>
            <person name="Delahaunty K."/>
            <person name="Markovic C."/>
            <person name="Hall O."/>
            <person name="Minx P."/>
            <person name="Tomlinson C."/>
            <person name="Mitreva M."/>
            <person name="Nelson J."/>
            <person name="Hou S."/>
            <person name="Wollam A."/>
            <person name="Pepin K.H."/>
            <person name="Johnson M."/>
            <person name="Bhonagiri V."/>
            <person name="Zhang X."/>
            <person name="Suruliraj S."/>
            <person name="Warren W."/>
            <person name="Chinwalla A."/>
            <person name="Mardis E.R."/>
            <person name="Wilson R.K."/>
        </authorList>
    </citation>
    <scope>NUCLEOTIDE SEQUENCE [LARGE SCALE GENOMIC DNA]</scope>
    <source>
        <strain evidence="1 2">ATCC 29315</strain>
    </source>
</reference>
<evidence type="ECO:0000313" key="2">
    <source>
        <dbReference type="Proteomes" id="UP000005536"/>
    </source>
</evidence>
<evidence type="ECO:0000313" key="1">
    <source>
        <dbReference type="EMBL" id="EFE49836.1"/>
    </source>
</evidence>
<sequence length="44" mass="5493">MRYNPPAFRRLKHVFQTAWTERYPSRVFLFDQNHGREQGLWPRC</sequence>